<accession>A0A226E5N0</accession>
<dbReference type="GO" id="GO:0003712">
    <property type="term" value="F:transcription coregulator activity"/>
    <property type="evidence" value="ECO:0007669"/>
    <property type="project" value="TreeGrafter"/>
</dbReference>
<dbReference type="GO" id="GO:0000118">
    <property type="term" value="C:histone deacetylase complex"/>
    <property type="evidence" value="ECO:0007669"/>
    <property type="project" value="TreeGrafter"/>
</dbReference>
<keyword evidence="10" id="KW-0539">Nucleus</keyword>
<dbReference type="PANTHER" id="PTHR13286">
    <property type="entry name" value="SAP30"/>
    <property type="match status" value="1"/>
</dbReference>
<evidence type="ECO:0000256" key="8">
    <source>
        <dbReference type="ARBA" id="ARBA00023125"/>
    </source>
</evidence>
<dbReference type="Pfam" id="PF13867">
    <property type="entry name" value="SAP30_Sin3_bdg"/>
    <property type="match status" value="1"/>
</dbReference>
<evidence type="ECO:0000313" key="15">
    <source>
        <dbReference type="Proteomes" id="UP000198287"/>
    </source>
</evidence>
<keyword evidence="15" id="KW-1185">Reference proteome</keyword>
<evidence type="ECO:0000256" key="1">
    <source>
        <dbReference type="ARBA" id="ARBA00004123"/>
    </source>
</evidence>
<dbReference type="OMA" id="SDQICCL"/>
<evidence type="ECO:0000256" key="4">
    <source>
        <dbReference type="ARBA" id="ARBA00022723"/>
    </source>
</evidence>
<feature type="compositionally biased region" description="Gly residues" evidence="11">
    <location>
        <begin position="1"/>
        <end position="10"/>
    </location>
</feature>
<feature type="domain" description="Histone deacetylase complex subunit SAP30 zinc-finger" evidence="12">
    <location>
        <begin position="69"/>
        <end position="138"/>
    </location>
</feature>
<dbReference type="Pfam" id="PF13866">
    <property type="entry name" value="zf-SAP30"/>
    <property type="match status" value="1"/>
</dbReference>
<comment type="subcellular location">
    <subcellularLocation>
        <location evidence="1">Nucleus</location>
    </subcellularLocation>
</comment>
<evidence type="ECO:0000256" key="7">
    <source>
        <dbReference type="ARBA" id="ARBA00023015"/>
    </source>
</evidence>
<dbReference type="STRING" id="158441.A0A226E5N0"/>
<keyword evidence="6" id="KW-0862">Zinc</keyword>
<gene>
    <name evidence="14" type="ORF">Fcan01_12096</name>
</gene>
<keyword evidence="7" id="KW-0805">Transcription regulation</keyword>
<dbReference type="GO" id="GO:0003677">
    <property type="term" value="F:DNA binding"/>
    <property type="evidence" value="ECO:0007669"/>
    <property type="project" value="UniProtKB-KW"/>
</dbReference>
<dbReference type="InterPro" id="IPR025717">
    <property type="entry name" value="SAP30_zn-finger"/>
</dbReference>
<evidence type="ECO:0000256" key="5">
    <source>
        <dbReference type="ARBA" id="ARBA00022771"/>
    </source>
</evidence>
<protein>
    <submittedName>
        <fullName evidence="14">Histone deacetylase complex subunit SAP30</fullName>
    </submittedName>
</protein>
<evidence type="ECO:0000256" key="2">
    <source>
        <dbReference type="ARBA" id="ARBA00006283"/>
    </source>
</evidence>
<keyword evidence="8" id="KW-0238">DNA-binding</keyword>
<keyword evidence="9" id="KW-0804">Transcription</keyword>
<name>A0A226E5N0_FOLCA</name>
<evidence type="ECO:0000313" key="14">
    <source>
        <dbReference type="EMBL" id="OXA52923.1"/>
    </source>
</evidence>
<evidence type="ECO:0000259" key="12">
    <source>
        <dbReference type="Pfam" id="PF13866"/>
    </source>
</evidence>
<dbReference type="InterPro" id="IPR025718">
    <property type="entry name" value="SAP30_Sin3-bd"/>
</dbReference>
<evidence type="ECO:0000256" key="6">
    <source>
        <dbReference type="ARBA" id="ARBA00022833"/>
    </source>
</evidence>
<evidence type="ECO:0000256" key="9">
    <source>
        <dbReference type="ARBA" id="ARBA00023163"/>
    </source>
</evidence>
<reference evidence="14 15" key="1">
    <citation type="submission" date="2015-12" db="EMBL/GenBank/DDBJ databases">
        <title>The genome of Folsomia candida.</title>
        <authorList>
            <person name="Faddeeva A."/>
            <person name="Derks M.F."/>
            <person name="Anvar Y."/>
            <person name="Smit S."/>
            <person name="Van Straalen N."/>
            <person name="Roelofs D."/>
        </authorList>
    </citation>
    <scope>NUCLEOTIDE SEQUENCE [LARGE SCALE GENOMIC DNA]</scope>
    <source>
        <strain evidence="14 15">VU population</strain>
        <tissue evidence="14">Whole body</tissue>
    </source>
</reference>
<sequence>MNGAGSGGGQYISEDDFDDYKQSPAHTSSSYYPGSGNPVSSAAHQGGSGSGSQGLNYSSGTGGGGGGGRNQICCLVDDGKRCNRFAGNASYSKRIQKTVYYKRLKLETDLNATHIYICDYHKMVIQNARSRQKKDSDDEMNDGDDIPEVDLFQLQVNTLRRYKKHFKIPSRPGLNKAQLADILMRHFKTIPVMEKETVTYFIYMIKSEKNKLDNPSTRANEPPGSGNGSGNSEFADRY</sequence>
<keyword evidence="4" id="KW-0479">Metal-binding</keyword>
<dbReference type="GO" id="GO:0006355">
    <property type="term" value="P:regulation of DNA-templated transcription"/>
    <property type="evidence" value="ECO:0007669"/>
    <property type="project" value="TreeGrafter"/>
</dbReference>
<evidence type="ECO:0000259" key="13">
    <source>
        <dbReference type="Pfam" id="PF13867"/>
    </source>
</evidence>
<feature type="region of interest" description="Disordered" evidence="11">
    <location>
        <begin position="1"/>
        <end position="66"/>
    </location>
</feature>
<dbReference type="EMBL" id="LNIX01000006">
    <property type="protein sequence ID" value="OXA52923.1"/>
    <property type="molecule type" value="Genomic_DNA"/>
</dbReference>
<dbReference type="Proteomes" id="UP000198287">
    <property type="component" value="Unassembled WGS sequence"/>
</dbReference>
<dbReference type="OrthoDB" id="510958at2759"/>
<comment type="caution">
    <text evidence="14">The sequence shown here is derived from an EMBL/GenBank/DDBJ whole genome shotgun (WGS) entry which is preliminary data.</text>
</comment>
<dbReference type="Gene3D" id="6.10.160.20">
    <property type="match status" value="1"/>
</dbReference>
<evidence type="ECO:0000256" key="10">
    <source>
        <dbReference type="ARBA" id="ARBA00023242"/>
    </source>
</evidence>
<feature type="region of interest" description="Disordered" evidence="11">
    <location>
        <begin position="211"/>
        <end position="238"/>
    </location>
</feature>
<proteinExistence type="inferred from homology"/>
<dbReference type="PANTHER" id="PTHR13286:SF6">
    <property type="entry name" value="HISTONE DEACETYLASE COMPLEX SUBUNIT SAP30L-RELATED"/>
    <property type="match status" value="1"/>
</dbReference>
<keyword evidence="5" id="KW-0863">Zinc-finger</keyword>
<evidence type="ECO:0000256" key="3">
    <source>
        <dbReference type="ARBA" id="ARBA00022491"/>
    </source>
</evidence>
<dbReference type="Gene3D" id="3.40.1800.30">
    <property type="match status" value="1"/>
</dbReference>
<organism evidence="14 15">
    <name type="scientific">Folsomia candida</name>
    <name type="common">Springtail</name>
    <dbReference type="NCBI Taxonomy" id="158441"/>
    <lineage>
        <taxon>Eukaryota</taxon>
        <taxon>Metazoa</taxon>
        <taxon>Ecdysozoa</taxon>
        <taxon>Arthropoda</taxon>
        <taxon>Hexapoda</taxon>
        <taxon>Collembola</taxon>
        <taxon>Entomobryomorpha</taxon>
        <taxon>Isotomoidea</taxon>
        <taxon>Isotomidae</taxon>
        <taxon>Proisotominae</taxon>
        <taxon>Folsomia</taxon>
    </lineage>
</organism>
<dbReference type="GO" id="GO:0008270">
    <property type="term" value="F:zinc ion binding"/>
    <property type="evidence" value="ECO:0007669"/>
    <property type="project" value="UniProtKB-KW"/>
</dbReference>
<keyword evidence="3" id="KW-0678">Repressor</keyword>
<evidence type="ECO:0000256" key="11">
    <source>
        <dbReference type="SAM" id="MobiDB-lite"/>
    </source>
</evidence>
<dbReference type="InterPro" id="IPR038291">
    <property type="entry name" value="SAP30_C_sf"/>
</dbReference>
<dbReference type="InterPro" id="IPR024145">
    <property type="entry name" value="His_deAcase_SAP30/SAP30L"/>
</dbReference>
<feature type="domain" description="Histone deacetylase complex subunit SAP30 Sin3 binding" evidence="13">
    <location>
        <begin position="154"/>
        <end position="206"/>
    </location>
</feature>
<dbReference type="AlphaFoldDB" id="A0A226E5N0"/>
<comment type="similarity">
    <text evidence="2">Belongs to the SAP30 family.</text>
</comment>